<keyword evidence="2 4" id="KW-0238">DNA-binding</keyword>
<dbReference type="PRINTS" id="PR00455">
    <property type="entry name" value="HTHTETR"/>
</dbReference>
<accession>A0A949K2R7</accession>
<dbReference type="PANTHER" id="PTHR47506">
    <property type="entry name" value="TRANSCRIPTIONAL REGULATORY PROTEIN"/>
    <property type="match status" value="1"/>
</dbReference>
<dbReference type="InterPro" id="IPR023772">
    <property type="entry name" value="DNA-bd_HTH_TetR-type_CS"/>
</dbReference>
<dbReference type="Pfam" id="PF17922">
    <property type="entry name" value="TetR_C_17"/>
    <property type="match status" value="1"/>
</dbReference>
<dbReference type="Pfam" id="PF00440">
    <property type="entry name" value="TetR_N"/>
    <property type="match status" value="1"/>
</dbReference>
<reference evidence="6" key="1">
    <citation type="submission" date="2021-06" db="EMBL/GenBank/DDBJ databases">
        <title>Description of novel taxa of the family Lachnospiraceae.</title>
        <authorList>
            <person name="Chaplin A.V."/>
            <person name="Sokolova S.R."/>
            <person name="Pikina A.P."/>
            <person name="Korzhanova M."/>
            <person name="Belova V."/>
            <person name="Korostin D."/>
            <person name="Efimov B.A."/>
        </authorList>
    </citation>
    <scope>NUCLEOTIDE SEQUENCE</scope>
    <source>
        <strain evidence="6">ASD5720</strain>
    </source>
</reference>
<keyword evidence="1" id="KW-0805">Transcription regulation</keyword>
<dbReference type="EMBL" id="JAHQCW010000039">
    <property type="protein sequence ID" value="MBU9738654.1"/>
    <property type="molecule type" value="Genomic_DNA"/>
</dbReference>
<proteinExistence type="predicted"/>
<dbReference type="InterPro" id="IPR009057">
    <property type="entry name" value="Homeodomain-like_sf"/>
</dbReference>
<evidence type="ECO:0000256" key="3">
    <source>
        <dbReference type="ARBA" id="ARBA00023163"/>
    </source>
</evidence>
<evidence type="ECO:0000256" key="1">
    <source>
        <dbReference type="ARBA" id="ARBA00023015"/>
    </source>
</evidence>
<dbReference type="InterPro" id="IPR001647">
    <property type="entry name" value="HTH_TetR"/>
</dbReference>
<evidence type="ECO:0000313" key="6">
    <source>
        <dbReference type="EMBL" id="MBU9738654.1"/>
    </source>
</evidence>
<dbReference type="Gene3D" id="1.10.10.60">
    <property type="entry name" value="Homeodomain-like"/>
    <property type="match status" value="1"/>
</dbReference>
<dbReference type="SUPFAM" id="SSF48498">
    <property type="entry name" value="Tetracyclin repressor-like, C-terminal domain"/>
    <property type="match status" value="1"/>
</dbReference>
<feature type="DNA-binding region" description="H-T-H motif" evidence="4">
    <location>
        <begin position="29"/>
        <end position="48"/>
    </location>
</feature>
<evidence type="ECO:0000259" key="5">
    <source>
        <dbReference type="PROSITE" id="PS50977"/>
    </source>
</evidence>
<dbReference type="Proteomes" id="UP000712157">
    <property type="component" value="Unassembled WGS sequence"/>
</dbReference>
<keyword evidence="7" id="KW-1185">Reference proteome</keyword>
<evidence type="ECO:0000313" key="7">
    <source>
        <dbReference type="Proteomes" id="UP000712157"/>
    </source>
</evidence>
<sequence length="195" mass="22298">MSEKSVRKKEYILEQAQKVFAQKGFKDVTMKDIVTACNVSRGGIYLYFNDTSEIFEAVLDLRAKAEKNLFTEQIENTRCAEEQMRRFLNEQKRELLNPTDSLIIATYEYLFAHSAALNKAEMEDNFMHASGQLLRIIQNGVENGEFSVEPDVAAQNIVLLLEGLRISSTVLTLSEEFLDHQMEYILSQLTRGQST</sequence>
<organism evidence="6 7">
    <name type="scientific">Diplocloster agilis</name>
    <dbReference type="NCBI Taxonomy" id="2850323"/>
    <lineage>
        <taxon>Bacteria</taxon>
        <taxon>Bacillati</taxon>
        <taxon>Bacillota</taxon>
        <taxon>Clostridia</taxon>
        <taxon>Lachnospirales</taxon>
        <taxon>Lachnospiraceae</taxon>
        <taxon>Diplocloster</taxon>
    </lineage>
</organism>
<dbReference type="PROSITE" id="PS01081">
    <property type="entry name" value="HTH_TETR_1"/>
    <property type="match status" value="1"/>
</dbReference>
<evidence type="ECO:0000256" key="4">
    <source>
        <dbReference type="PROSITE-ProRule" id="PRU00335"/>
    </source>
</evidence>
<name>A0A949K2R7_9FIRM</name>
<dbReference type="InterPro" id="IPR036271">
    <property type="entry name" value="Tet_transcr_reg_TetR-rel_C_sf"/>
</dbReference>
<comment type="caution">
    <text evidence="6">The sequence shown here is derived from an EMBL/GenBank/DDBJ whole genome shotgun (WGS) entry which is preliminary data.</text>
</comment>
<protein>
    <submittedName>
        <fullName evidence="6">TetR/AcrR family transcriptional regulator</fullName>
    </submittedName>
</protein>
<keyword evidence="3" id="KW-0804">Transcription</keyword>
<dbReference type="GO" id="GO:0003677">
    <property type="term" value="F:DNA binding"/>
    <property type="evidence" value="ECO:0007669"/>
    <property type="project" value="UniProtKB-UniRule"/>
</dbReference>
<dbReference type="AlphaFoldDB" id="A0A949K2R7"/>
<evidence type="ECO:0000256" key="2">
    <source>
        <dbReference type="ARBA" id="ARBA00023125"/>
    </source>
</evidence>
<dbReference type="InterPro" id="IPR041612">
    <property type="entry name" value="YfiR_C"/>
</dbReference>
<feature type="domain" description="HTH tetR-type" evidence="5">
    <location>
        <begin position="6"/>
        <end position="66"/>
    </location>
</feature>
<dbReference type="SUPFAM" id="SSF46689">
    <property type="entry name" value="Homeodomain-like"/>
    <property type="match status" value="1"/>
</dbReference>
<dbReference type="PROSITE" id="PS50977">
    <property type="entry name" value="HTH_TETR_2"/>
    <property type="match status" value="1"/>
</dbReference>
<dbReference type="Gene3D" id="1.10.357.10">
    <property type="entry name" value="Tetracycline Repressor, domain 2"/>
    <property type="match status" value="1"/>
</dbReference>
<dbReference type="PANTHER" id="PTHR47506:SF6">
    <property type="entry name" value="HTH-TYPE TRANSCRIPTIONAL REPRESSOR NEMR"/>
    <property type="match status" value="1"/>
</dbReference>
<gene>
    <name evidence="6" type="ORF">KTH89_19105</name>
</gene>
<dbReference type="RefSeq" id="WP_238722756.1">
    <property type="nucleotide sequence ID" value="NZ_JAHQCW010000039.1"/>
</dbReference>